<dbReference type="AlphaFoldDB" id="A0A9X1K5D6"/>
<evidence type="ECO:0000313" key="2">
    <source>
        <dbReference type="Proteomes" id="UP001138661"/>
    </source>
</evidence>
<evidence type="ECO:0000313" key="1">
    <source>
        <dbReference type="EMBL" id="MBW4710727.1"/>
    </source>
</evidence>
<name>A0A9X1K5D6_9RHOB</name>
<comment type="caution">
    <text evidence="1">The sequence shown here is derived from an EMBL/GenBank/DDBJ whole genome shotgun (WGS) entry which is preliminary data.</text>
</comment>
<proteinExistence type="predicted"/>
<organism evidence="1 2">
    <name type="scientific">Roseobacter insulae</name>
    <dbReference type="NCBI Taxonomy" id="2859783"/>
    <lineage>
        <taxon>Bacteria</taxon>
        <taxon>Pseudomonadati</taxon>
        <taxon>Pseudomonadota</taxon>
        <taxon>Alphaproteobacteria</taxon>
        <taxon>Rhodobacterales</taxon>
        <taxon>Roseobacteraceae</taxon>
        <taxon>Roseobacter</taxon>
    </lineage>
</organism>
<protein>
    <submittedName>
        <fullName evidence="1">Uncharacterized protein</fullName>
    </submittedName>
</protein>
<sequence>MCLIKAPKSAASSAIAPQAIASTDNTEATQTADAEARLRKRRGAAATVLTSAIGIPAKAQLGATS</sequence>
<dbReference type="RefSeq" id="WP_219507832.1">
    <property type="nucleotide sequence ID" value="NZ_JAHXDN010000010.1"/>
</dbReference>
<gene>
    <name evidence="1" type="ORF">KX928_23300</name>
</gene>
<dbReference type="Proteomes" id="UP001138661">
    <property type="component" value="Unassembled WGS sequence"/>
</dbReference>
<dbReference type="EMBL" id="JAHXDN010000010">
    <property type="protein sequence ID" value="MBW4710727.1"/>
    <property type="molecule type" value="Genomic_DNA"/>
</dbReference>
<accession>A0A9X1K5D6</accession>
<reference evidence="1" key="1">
    <citation type="submission" date="2021-07" db="EMBL/GenBank/DDBJ databases">
        <title>Roseobacter insulae sp. nov., isolated from a tidal flat.</title>
        <authorList>
            <person name="Park S."/>
            <person name="Yoon J.-H."/>
        </authorList>
    </citation>
    <scope>NUCLEOTIDE SEQUENCE</scope>
    <source>
        <strain evidence="1">YSTF-M11</strain>
    </source>
</reference>
<keyword evidence="2" id="KW-1185">Reference proteome</keyword>